<reference evidence="4" key="1">
    <citation type="submission" date="2016-10" db="EMBL/GenBank/DDBJ databases">
        <authorList>
            <person name="Varghese N."/>
            <person name="Submissions S."/>
        </authorList>
    </citation>
    <scope>NUCLEOTIDE SEQUENCE [LARGE SCALE GENOMIC DNA]</scope>
    <source>
        <strain evidence="4">DSM 22127</strain>
    </source>
</reference>
<evidence type="ECO:0000313" key="3">
    <source>
        <dbReference type="EMBL" id="SDR94363.1"/>
    </source>
</evidence>
<protein>
    <submittedName>
        <fullName evidence="3">Nucleotide-binding universal stress protein, UspA family</fullName>
    </submittedName>
</protein>
<proteinExistence type="inferred from homology"/>
<evidence type="ECO:0000259" key="2">
    <source>
        <dbReference type="Pfam" id="PF00582"/>
    </source>
</evidence>
<dbReference type="AlphaFoldDB" id="A0A1H1N5P4"/>
<dbReference type="RefSeq" id="WP_091726310.1">
    <property type="nucleotide sequence ID" value="NZ_LT629757.1"/>
</dbReference>
<sequence length="140" mass="14616">MPENSSAPVQTVVVGYLPSPEGLAALAHAEQWATSFGARLVVVNTGKNGDYSHPSFAPAQEMDAIDVQLSEKGLSHVVEQPTDGQPPAEAILDAVTRHSADLLVIGVRRRSPVGKILTGSTAQQLLLDAPCPVLAVKSDA</sequence>
<keyword evidence="4" id="KW-1185">Reference proteome</keyword>
<dbReference type="CDD" id="cd00293">
    <property type="entry name" value="USP-like"/>
    <property type="match status" value="1"/>
</dbReference>
<name>A0A1H1N5P4_9ACTN</name>
<feature type="domain" description="UspA" evidence="2">
    <location>
        <begin position="10"/>
        <end position="137"/>
    </location>
</feature>
<organism evidence="3 4">
    <name type="scientific">Nocardioides scoriae</name>
    <dbReference type="NCBI Taxonomy" id="642780"/>
    <lineage>
        <taxon>Bacteria</taxon>
        <taxon>Bacillati</taxon>
        <taxon>Actinomycetota</taxon>
        <taxon>Actinomycetes</taxon>
        <taxon>Propionibacteriales</taxon>
        <taxon>Nocardioidaceae</taxon>
        <taxon>Nocardioides</taxon>
    </lineage>
</organism>
<gene>
    <name evidence="3" type="ORF">SAMN04488570_0778</name>
</gene>
<dbReference type="STRING" id="642780.SAMN04488570_0778"/>
<dbReference type="Proteomes" id="UP000198859">
    <property type="component" value="Chromosome I"/>
</dbReference>
<evidence type="ECO:0000313" key="4">
    <source>
        <dbReference type="Proteomes" id="UP000198859"/>
    </source>
</evidence>
<dbReference type="InterPro" id="IPR006016">
    <property type="entry name" value="UspA"/>
</dbReference>
<evidence type="ECO:0000256" key="1">
    <source>
        <dbReference type="ARBA" id="ARBA00008791"/>
    </source>
</evidence>
<dbReference type="Pfam" id="PF00582">
    <property type="entry name" value="Usp"/>
    <property type="match status" value="1"/>
</dbReference>
<dbReference type="OrthoDB" id="5419113at2"/>
<comment type="similarity">
    <text evidence="1">Belongs to the universal stress protein A family.</text>
</comment>
<dbReference type="SUPFAM" id="SSF52402">
    <property type="entry name" value="Adenine nucleotide alpha hydrolases-like"/>
    <property type="match status" value="1"/>
</dbReference>
<dbReference type="PANTHER" id="PTHR46268:SF15">
    <property type="entry name" value="UNIVERSAL STRESS PROTEIN HP_0031"/>
    <property type="match status" value="1"/>
</dbReference>
<dbReference type="InterPro" id="IPR006015">
    <property type="entry name" value="Universal_stress_UspA"/>
</dbReference>
<dbReference type="Gene3D" id="3.40.50.620">
    <property type="entry name" value="HUPs"/>
    <property type="match status" value="1"/>
</dbReference>
<accession>A0A1H1N5P4</accession>
<dbReference type="PANTHER" id="PTHR46268">
    <property type="entry name" value="STRESS RESPONSE PROTEIN NHAX"/>
    <property type="match status" value="1"/>
</dbReference>
<dbReference type="PRINTS" id="PR01438">
    <property type="entry name" value="UNVRSLSTRESS"/>
</dbReference>
<dbReference type="InterPro" id="IPR014729">
    <property type="entry name" value="Rossmann-like_a/b/a_fold"/>
</dbReference>
<dbReference type="EMBL" id="LT629757">
    <property type="protein sequence ID" value="SDR94363.1"/>
    <property type="molecule type" value="Genomic_DNA"/>
</dbReference>